<sequence>MASLVSTLCAPLHTMCVEATGDTGPHLGPCDWLRGVLDGPGPFLWRTGAIANGKVSLQCLTFIGARPSLSYVHLAASLPIALHAGCLTRSVGLPFTLVASYGQRSIPIVSRRALFWLCLDLVQEC</sequence>
<evidence type="ECO:0000313" key="2">
    <source>
        <dbReference type="Proteomes" id="UP000799436"/>
    </source>
</evidence>
<keyword evidence="2" id="KW-1185">Reference proteome</keyword>
<accession>A0A6G1LKK0</accession>
<dbReference type="AlphaFoldDB" id="A0A6G1LKK0"/>
<proteinExistence type="predicted"/>
<evidence type="ECO:0000313" key="1">
    <source>
        <dbReference type="EMBL" id="KAF2772694.1"/>
    </source>
</evidence>
<name>A0A6G1LKK0_9PEZI</name>
<protein>
    <submittedName>
        <fullName evidence="1">Uncharacterized protein</fullName>
    </submittedName>
</protein>
<organism evidence="1 2">
    <name type="scientific">Teratosphaeria nubilosa</name>
    <dbReference type="NCBI Taxonomy" id="161662"/>
    <lineage>
        <taxon>Eukaryota</taxon>
        <taxon>Fungi</taxon>
        <taxon>Dikarya</taxon>
        <taxon>Ascomycota</taxon>
        <taxon>Pezizomycotina</taxon>
        <taxon>Dothideomycetes</taxon>
        <taxon>Dothideomycetidae</taxon>
        <taxon>Mycosphaerellales</taxon>
        <taxon>Teratosphaeriaceae</taxon>
        <taxon>Teratosphaeria</taxon>
    </lineage>
</organism>
<reference evidence="1" key="1">
    <citation type="journal article" date="2020" name="Stud. Mycol.">
        <title>101 Dothideomycetes genomes: a test case for predicting lifestyles and emergence of pathogens.</title>
        <authorList>
            <person name="Haridas S."/>
            <person name="Albert R."/>
            <person name="Binder M."/>
            <person name="Bloem J."/>
            <person name="Labutti K."/>
            <person name="Salamov A."/>
            <person name="Andreopoulos B."/>
            <person name="Baker S."/>
            <person name="Barry K."/>
            <person name="Bills G."/>
            <person name="Bluhm B."/>
            <person name="Cannon C."/>
            <person name="Castanera R."/>
            <person name="Culley D."/>
            <person name="Daum C."/>
            <person name="Ezra D."/>
            <person name="Gonzalez J."/>
            <person name="Henrissat B."/>
            <person name="Kuo A."/>
            <person name="Liang C."/>
            <person name="Lipzen A."/>
            <person name="Lutzoni F."/>
            <person name="Magnuson J."/>
            <person name="Mondo S."/>
            <person name="Nolan M."/>
            <person name="Ohm R."/>
            <person name="Pangilinan J."/>
            <person name="Park H.-J."/>
            <person name="Ramirez L."/>
            <person name="Alfaro M."/>
            <person name="Sun H."/>
            <person name="Tritt A."/>
            <person name="Yoshinaga Y."/>
            <person name="Zwiers L.-H."/>
            <person name="Turgeon B."/>
            <person name="Goodwin S."/>
            <person name="Spatafora J."/>
            <person name="Crous P."/>
            <person name="Grigoriev I."/>
        </authorList>
    </citation>
    <scope>NUCLEOTIDE SEQUENCE</scope>
    <source>
        <strain evidence="1">CBS 116005</strain>
    </source>
</reference>
<dbReference type="EMBL" id="ML995813">
    <property type="protein sequence ID" value="KAF2772694.1"/>
    <property type="molecule type" value="Genomic_DNA"/>
</dbReference>
<gene>
    <name evidence="1" type="ORF">EJ03DRAFT_168723</name>
</gene>
<dbReference type="Proteomes" id="UP000799436">
    <property type="component" value="Unassembled WGS sequence"/>
</dbReference>